<name>A0A127EFM4_CLOPF</name>
<dbReference type="Proteomes" id="UP000070260">
    <property type="component" value="Chromosome"/>
</dbReference>
<dbReference type="EMBL" id="CP010994">
    <property type="protein sequence ID" value="AMN34744.1"/>
    <property type="molecule type" value="Genomic_DNA"/>
</dbReference>
<proteinExistence type="predicted"/>
<protein>
    <submittedName>
        <fullName evidence="1">Uncharacterized protein</fullName>
    </submittedName>
</protein>
<evidence type="ECO:0000313" key="1">
    <source>
        <dbReference type="EMBL" id="AMN34744.1"/>
    </source>
</evidence>
<dbReference type="AlphaFoldDB" id="A0A127EFM4"/>
<sequence>MGDKKFKKELLDLYIKWRVSEKSFFEKLKLNHDFKKLEKEQRKLIAKNFSDFAKIDTPLTEKEILELEEYYNNTFI</sequence>
<gene>
    <name evidence="1" type="ORF">JFP838_02905</name>
</gene>
<dbReference type="PATRIC" id="fig|1502.177.peg.565"/>
<organism evidence="1 2">
    <name type="scientific">Clostridium perfringens</name>
    <dbReference type="NCBI Taxonomy" id="1502"/>
    <lineage>
        <taxon>Bacteria</taxon>
        <taxon>Bacillati</taxon>
        <taxon>Bacillota</taxon>
        <taxon>Clostridia</taxon>
        <taxon>Eubacteriales</taxon>
        <taxon>Clostridiaceae</taxon>
        <taxon>Clostridium</taxon>
    </lineage>
</organism>
<dbReference type="RefSeq" id="WP_061426432.1">
    <property type="nucleotide sequence ID" value="NZ_CABPRL010000002.1"/>
</dbReference>
<reference evidence="1 2" key="1">
    <citation type="journal article" date="2016" name="PLoS ONE">
        <title>Plasmid Characterization and Chromosome Analysis of Two netF+ Clostridium perfringens Isolates Associated with Foal and Canine Necrotizing Enteritis.</title>
        <authorList>
            <person name="Mehdizadeh Gohari I."/>
            <person name="Kropinski A.M."/>
            <person name="Weese S.J."/>
            <person name="Parreira V.R."/>
            <person name="Whitehead A.E."/>
            <person name="Boerlin P."/>
            <person name="Prescott J.F."/>
        </authorList>
    </citation>
    <scope>NUCLEOTIDE SEQUENCE [LARGE SCALE GENOMIC DNA]</scope>
    <source>
        <strain evidence="1 2">JP838</strain>
    </source>
</reference>
<evidence type="ECO:0000313" key="2">
    <source>
        <dbReference type="Proteomes" id="UP000070260"/>
    </source>
</evidence>
<accession>A0A127EFM4</accession>